<reference evidence="1 2" key="1">
    <citation type="submission" date="2021-06" db="EMBL/GenBank/DDBJ databases">
        <title>Caerostris extrusa draft genome.</title>
        <authorList>
            <person name="Kono N."/>
            <person name="Arakawa K."/>
        </authorList>
    </citation>
    <scope>NUCLEOTIDE SEQUENCE [LARGE SCALE GENOMIC DNA]</scope>
</reference>
<name>A0AAV4UTE6_CAEEX</name>
<protein>
    <submittedName>
        <fullName evidence="1">Uncharacterized protein</fullName>
    </submittedName>
</protein>
<comment type="caution">
    <text evidence="1">The sequence shown here is derived from an EMBL/GenBank/DDBJ whole genome shotgun (WGS) entry which is preliminary data.</text>
</comment>
<dbReference type="EMBL" id="BPLR01013375">
    <property type="protein sequence ID" value="GIY60769.1"/>
    <property type="molecule type" value="Genomic_DNA"/>
</dbReference>
<accession>A0AAV4UTE6</accession>
<evidence type="ECO:0000313" key="2">
    <source>
        <dbReference type="Proteomes" id="UP001054945"/>
    </source>
</evidence>
<sequence>MSIDLMKNNNDSNAQLCLKTYSAITKYQISENNPVIHRDLSLPLQYFFHLAPELAIIQIEGRCTYHCLRNPISKMLACVSVCVICVRCKPVKVPPHMTREVTLPHMMKKDIVNFIVFCS</sequence>
<proteinExistence type="predicted"/>
<organism evidence="1 2">
    <name type="scientific">Caerostris extrusa</name>
    <name type="common">Bark spider</name>
    <name type="synonym">Caerostris bankana</name>
    <dbReference type="NCBI Taxonomy" id="172846"/>
    <lineage>
        <taxon>Eukaryota</taxon>
        <taxon>Metazoa</taxon>
        <taxon>Ecdysozoa</taxon>
        <taxon>Arthropoda</taxon>
        <taxon>Chelicerata</taxon>
        <taxon>Arachnida</taxon>
        <taxon>Araneae</taxon>
        <taxon>Araneomorphae</taxon>
        <taxon>Entelegynae</taxon>
        <taxon>Araneoidea</taxon>
        <taxon>Araneidae</taxon>
        <taxon>Caerostris</taxon>
    </lineage>
</organism>
<keyword evidence="2" id="KW-1185">Reference proteome</keyword>
<gene>
    <name evidence="1" type="ORF">CEXT_718641</name>
</gene>
<evidence type="ECO:0000313" key="1">
    <source>
        <dbReference type="EMBL" id="GIY60769.1"/>
    </source>
</evidence>
<dbReference type="AlphaFoldDB" id="A0AAV4UTE6"/>
<dbReference type="Proteomes" id="UP001054945">
    <property type="component" value="Unassembled WGS sequence"/>
</dbReference>